<dbReference type="EMBL" id="LVYU01000085">
    <property type="protein sequence ID" value="KZB00709.1"/>
    <property type="molecule type" value="Genomic_DNA"/>
</dbReference>
<name>A0A154IJH0_RHILE</name>
<accession>A0A154IJH0</accession>
<organism evidence="1">
    <name type="scientific">Rhizobium leguminosarum</name>
    <dbReference type="NCBI Taxonomy" id="384"/>
    <lineage>
        <taxon>Bacteria</taxon>
        <taxon>Pseudomonadati</taxon>
        <taxon>Pseudomonadota</taxon>
        <taxon>Alphaproteobacteria</taxon>
        <taxon>Hyphomicrobiales</taxon>
        <taxon>Rhizobiaceae</taxon>
        <taxon>Rhizobium/Agrobacterium group</taxon>
        <taxon>Rhizobium</taxon>
    </lineage>
</organism>
<evidence type="ECO:0000313" key="1">
    <source>
        <dbReference type="EMBL" id="KZB00709.1"/>
    </source>
</evidence>
<sequence>MNDIDLSPEFYVEFSRGGGSDSGSIYRVTWHKDGARFSAPVARFFITDPRIPAEGVFPHKRLDCFVIDKGRVPKPERLAGILFEALKKHGAIDEPAWLQWYVAEERGGKPHGNVLDFE</sequence>
<dbReference type="RefSeq" id="WP_062941926.1">
    <property type="nucleotide sequence ID" value="NZ_CP171844.1"/>
</dbReference>
<comment type="caution">
    <text evidence="1">The sequence shown here is derived from an EMBL/GenBank/DDBJ whole genome shotgun (WGS) entry which is preliminary data.</text>
</comment>
<proteinExistence type="predicted"/>
<protein>
    <submittedName>
        <fullName evidence="1">Uncharacterized protein</fullName>
    </submittedName>
</protein>
<dbReference type="AlphaFoldDB" id="A0A154IJH0"/>
<gene>
    <name evidence="1" type="ORF">A4A59_16845</name>
</gene>
<reference evidence="1" key="1">
    <citation type="submission" date="2016-03" db="EMBL/GenBank/DDBJ databases">
        <title>Microsymbionts genomes from the relict species Vavilovia formosa.</title>
        <authorList>
            <person name="Chirak E."/>
            <person name="Kimeklis A."/>
            <person name="Kopat V."/>
            <person name="Andronov E."/>
        </authorList>
    </citation>
    <scope>NUCLEOTIDE SEQUENCE [LARGE SCALE GENOMIC DNA]</scope>
    <source>
        <strain evidence="1">Vaf12</strain>
    </source>
</reference>